<keyword evidence="5 6" id="KW-0472">Membrane</keyword>
<reference evidence="8 9" key="1">
    <citation type="journal article" date="2018" name="Nat. Biotechnol.">
        <title>A standardized bacterial taxonomy based on genome phylogeny substantially revises the tree of life.</title>
        <authorList>
            <person name="Parks D.H."/>
            <person name="Chuvochina M."/>
            <person name="Waite D.W."/>
            <person name="Rinke C."/>
            <person name="Skarshewski A."/>
            <person name="Chaumeil P.A."/>
            <person name="Hugenholtz P."/>
        </authorList>
    </citation>
    <scope>NUCLEOTIDE SEQUENCE [LARGE SCALE GENOMIC DNA]</scope>
    <source>
        <strain evidence="8">UBA11728</strain>
    </source>
</reference>
<dbReference type="EMBL" id="DPVV01000419">
    <property type="protein sequence ID" value="HCL03192.1"/>
    <property type="molecule type" value="Genomic_DNA"/>
</dbReference>
<sequence>MERFKLSNISIYKKLLAAFVIIIILPQITSYLIAEQSSKKLIVGQLSSETMSSLQMASDNINTLLKRMTSIALFVNSDKGIKDLIEDESKSLTSNMITTDNNLRNLERINNFNSFIENIAYNMIGTRCYITVITKSGNRYTNWSSSGPSSTTFLEKYTPNNLQNKSPGFIWEFLDKNYIDSDSKAYPYILTLVKNIYDNSGKKLYGTFIISIPEIELSNLIVSSSERLQTRRAVLDKNNIVISSNQSEWIGKTFSDIISTNIPEEPKGYFITKGDSKKIISYSHLDSMTIIDVKSYDSITKQLRITTNRLLIFNFFFILLYLFISALIAKNLVNPIHRLSKKMLDTNFETPIAEPQGNRMDEIGIL</sequence>
<protein>
    <recommendedName>
        <fullName evidence="7">Cache domain-containing protein</fullName>
    </recommendedName>
</protein>
<evidence type="ECO:0000259" key="7">
    <source>
        <dbReference type="Pfam" id="PF02743"/>
    </source>
</evidence>
<evidence type="ECO:0000256" key="4">
    <source>
        <dbReference type="ARBA" id="ARBA00022989"/>
    </source>
</evidence>
<comment type="caution">
    <text evidence="8">The sequence shown here is derived from an EMBL/GenBank/DDBJ whole genome shotgun (WGS) entry which is preliminary data.</text>
</comment>
<gene>
    <name evidence="8" type="ORF">DHW61_12425</name>
</gene>
<evidence type="ECO:0000256" key="2">
    <source>
        <dbReference type="ARBA" id="ARBA00022475"/>
    </source>
</evidence>
<dbReference type="Gene3D" id="6.10.340.10">
    <property type="match status" value="1"/>
</dbReference>
<dbReference type="Pfam" id="PF02743">
    <property type="entry name" value="dCache_1"/>
    <property type="match status" value="1"/>
</dbReference>
<evidence type="ECO:0000256" key="3">
    <source>
        <dbReference type="ARBA" id="ARBA00022692"/>
    </source>
</evidence>
<evidence type="ECO:0000256" key="6">
    <source>
        <dbReference type="SAM" id="Phobius"/>
    </source>
</evidence>
<dbReference type="AlphaFoldDB" id="A0A3D2X7V6"/>
<organism evidence="8 9">
    <name type="scientific">Lachnoclostridium phytofermentans</name>
    <dbReference type="NCBI Taxonomy" id="66219"/>
    <lineage>
        <taxon>Bacteria</taxon>
        <taxon>Bacillati</taxon>
        <taxon>Bacillota</taxon>
        <taxon>Clostridia</taxon>
        <taxon>Lachnospirales</taxon>
        <taxon>Lachnospiraceae</taxon>
    </lineage>
</organism>
<keyword evidence="3 6" id="KW-0812">Transmembrane</keyword>
<evidence type="ECO:0000256" key="1">
    <source>
        <dbReference type="ARBA" id="ARBA00004651"/>
    </source>
</evidence>
<feature type="non-terminal residue" evidence="8">
    <location>
        <position position="366"/>
    </location>
</feature>
<keyword evidence="2" id="KW-1003">Cell membrane</keyword>
<proteinExistence type="predicted"/>
<keyword evidence="4 6" id="KW-1133">Transmembrane helix</keyword>
<feature type="transmembrane region" description="Helical" evidence="6">
    <location>
        <begin position="310"/>
        <end position="333"/>
    </location>
</feature>
<name>A0A3D2X7V6_9FIRM</name>
<accession>A0A3D2X7V6</accession>
<feature type="domain" description="Cache" evidence="7">
    <location>
        <begin position="41"/>
        <end position="291"/>
    </location>
</feature>
<evidence type="ECO:0000313" key="9">
    <source>
        <dbReference type="Proteomes" id="UP000262969"/>
    </source>
</evidence>
<dbReference type="GO" id="GO:0005886">
    <property type="term" value="C:plasma membrane"/>
    <property type="evidence" value="ECO:0007669"/>
    <property type="project" value="UniProtKB-SubCell"/>
</dbReference>
<dbReference type="Proteomes" id="UP000262969">
    <property type="component" value="Unassembled WGS sequence"/>
</dbReference>
<evidence type="ECO:0000313" key="8">
    <source>
        <dbReference type="EMBL" id="HCL03192.1"/>
    </source>
</evidence>
<evidence type="ECO:0000256" key="5">
    <source>
        <dbReference type="ARBA" id="ARBA00023136"/>
    </source>
</evidence>
<dbReference type="InterPro" id="IPR033479">
    <property type="entry name" value="dCache_1"/>
</dbReference>
<comment type="subcellular location">
    <subcellularLocation>
        <location evidence="1">Cell membrane</location>
        <topology evidence="1">Multi-pass membrane protein</topology>
    </subcellularLocation>
</comment>